<dbReference type="Proteomes" id="UP000694866">
    <property type="component" value="Unplaced"/>
</dbReference>
<protein>
    <recommendedName>
        <fullName evidence="4">RNA polymerase II-associated protein 3</fullName>
    </recommendedName>
</protein>
<dbReference type="SMART" id="SM00028">
    <property type="entry name" value="TPR"/>
    <property type="match status" value="3"/>
</dbReference>
<keyword evidence="6" id="KW-0175">Coiled coil</keyword>
<feature type="compositionally biased region" description="Acidic residues" evidence="7">
    <location>
        <begin position="109"/>
        <end position="120"/>
    </location>
</feature>
<feature type="compositionally biased region" description="Basic residues" evidence="7">
    <location>
        <begin position="66"/>
        <end position="77"/>
    </location>
</feature>
<evidence type="ECO:0000256" key="5">
    <source>
        <dbReference type="PROSITE-ProRule" id="PRU00339"/>
    </source>
</evidence>
<evidence type="ECO:0000256" key="2">
    <source>
        <dbReference type="ARBA" id="ARBA00022803"/>
    </source>
</evidence>
<dbReference type="InterPro" id="IPR019734">
    <property type="entry name" value="TPR_rpt"/>
</dbReference>
<feature type="repeat" description="TPR" evidence="5">
    <location>
        <begin position="203"/>
        <end position="236"/>
    </location>
</feature>
<dbReference type="KEGG" id="fas:105262670"/>
<dbReference type="Pfam" id="PF13181">
    <property type="entry name" value="TPR_8"/>
    <property type="match status" value="1"/>
</dbReference>
<dbReference type="GeneID" id="105262670"/>
<feature type="domain" description="RNA-polymerase II-associated protein 3-like C-terminal" evidence="8">
    <location>
        <begin position="404"/>
        <end position="491"/>
    </location>
</feature>
<dbReference type="OrthoDB" id="2942533at2759"/>
<feature type="region of interest" description="Disordered" evidence="7">
    <location>
        <begin position="109"/>
        <end position="136"/>
    </location>
</feature>
<dbReference type="InterPro" id="IPR051966">
    <property type="entry name" value="RPAP3"/>
</dbReference>
<organism evidence="9 10">
    <name type="scientific">Fopius arisanus</name>
    <dbReference type="NCBI Taxonomy" id="64838"/>
    <lineage>
        <taxon>Eukaryota</taxon>
        <taxon>Metazoa</taxon>
        <taxon>Ecdysozoa</taxon>
        <taxon>Arthropoda</taxon>
        <taxon>Hexapoda</taxon>
        <taxon>Insecta</taxon>
        <taxon>Pterygota</taxon>
        <taxon>Neoptera</taxon>
        <taxon>Endopterygota</taxon>
        <taxon>Hymenoptera</taxon>
        <taxon>Apocrita</taxon>
        <taxon>Ichneumonoidea</taxon>
        <taxon>Braconidae</taxon>
        <taxon>Opiinae</taxon>
        <taxon>Fopius</taxon>
    </lineage>
</organism>
<evidence type="ECO:0000256" key="3">
    <source>
        <dbReference type="ARBA" id="ARBA00038275"/>
    </source>
</evidence>
<sequence>MSSCIARKVMKMEIDKSIALQKQVRDNADTLRNEFVDMKNWEQQMKKADMELRGSVVDHTQSLPPIRRKKTSSRSKSKSKDNGSKCKRIKSYDYSAWDNFDADKACEEIDKENESEDSGEELLSKEELEKNHEEATKHKVMGNTYVKQQKWDKAMACYSEAIKVFPYDAVFWANRALCHLKMDNLYSAESDCTSAIQRDEHYVKAYHRRATARMALKQYVEAVEDLEKLLSLEGHNKEAKKMLAAAQKALQTSKPVILNTTKTQETVSKSEKDEKPTITLKIVDVHKTEVSDEKFLDKKYLITDQGTSKGGDGRTKNYPWLPDVGDDVQEIEVINKLPHQRSKKPLRSVPIVTSNLSQLSMNSTDPSPVKPQAENHLEMNSSGDSHGKASEVFSVEKLVLPPVPRTAVQFAMNWSKNKSPEFRYKYLKQIPAESIPKVFQDSMESSTFSEILKILSTQFVPHKDSVFQYLSHLTEIKRFRMLTMFMSKTEKEDLEGLFTYCRATESRQEDEMDTLRSKYEL</sequence>
<feature type="coiled-coil region" evidence="6">
    <location>
        <begin position="209"/>
        <end position="249"/>
    </location>
</feature>
<dbReference type="PANTHER" id="PTHR46423">
    <property type="entry name" value="RNA POLYMERASE II-ASSOCIATED PROTEIN 3"/>
    <property type="match status" value="1"/>
</dbReference>
<dbReference type="Pfam" id="PF13877">
    <property type="entry name" value="RPAP3_C"/>
    <property type="match status" value="1"/>
</dbReference>
<dbReference type="CTD" id="43958"/>
<feature type="repeat" description="TPR" evidence="5">
    <location>
        <begin position="135"/>
        <end position="168"/>
    </location>
</feature>
<evidence type="ECO:0000259" key="8">
    <source>
        <dbReference type="Pfam" id="PF13877"/>
    </source>
</evidence>
<comment type="similarity">
    <text evidence="3">Belongs to the RPAP3 family.</text>
</comment>
<evidence type="ECO:0000313" key="9">
    <source>
        <dbReference type="Proteomes" id="UP000694866"/>
    </source>
</evidence>
<dbReference type="PANTHER" id="PTHR46423:SF1">
    <property type="entry name" value="RNA POLYMERASE II-ASSOCIATED PROTEIN 3"/>
    <property type="match status" value="1"/>
</dbReference>
<dbReference type="AlphaFoldDB" id="A0A9R1ST63"/>
<dbReference type="SUPFAM" id="SSF48452">
    <property type="entry name" value="TPR-like"/>
    <property type="match status" value="1"/>
</dbReference>
<name>A0A9R1ST63_9HYME</name>
<dbReference type="InterPro" id="IPR025986">
    <property type="entry name" value="RPAP3-like_C"/>
</dbReference>
<feature type="region of interest" description="Disordered" evidence="7">
    <location>
        <begin position="49"/>
        <end position="85"/>
    </location>
</feature>
<accession>A0A9R1ST63</accession>
<keyword evidence="2 5" id="KW-0802">TPR repeat</keyword>
<evidence type="ECO:0000256" key="7">
    <source>
        <dbReference type="SAM" id="MobiDB-lite"/>
    </source>
</evidence>
<evidence type="ECO:0000256" key="4">
    <source>
        <dbReference type="ARBA" id="ARBA00040133"/>
    </source>
</evidence>
<dbReference type="GO" id="GO:0101031">
    <property type="term" value="C:protein folding chaperone complex"/>
    <property type="evidence" value="ECO:0007669"/>
    <property type="project" value="TreeGrafter"/>
</dbReference>
<feature type="region of interest" description="Disordered" evidence="7">
    <location>
        <begin position="358"/>
        <end position="386"/>
    </location>
</feature>
<dbReference type="Gene3D" id="1.25.40.10">
    <property type="entry name" value="Tetratricopeptide repeat domain"/>
    <property type="match status" value="1"/>
</dbReference>
<dbReference type="PROSITE" id="PS50005">
    <property type="entry name" value="TPR"/>
    <property type="match status" value="2"/>
</dbReference>
<gene>
    <name evidence="10" type="primary">spag</name>
</gene>
<evidence type="ECO:0000313" key="10">
    <source>
        <dbReference type="RefSeq" id="XP_011296673.1"/>
    </source>
</evidence>
<evidence type="ECO:0000256" key="1">
    <source>
        <dbReference type="ARBA" id="ARBA00022737"/>
    </source>
</evidence>
<dbReference type="InterPro" id="IPR011990">
    <property type="entry name" value="TPR-like_helical_dom_sf"/>
</dbReference>
<keyword evidence="1" id="KW-0677">Repeat</keyword>
<reference evidence="10" key="1">
    <citation type="submission" date="2025-08" db="UniProtKB">
        <authorList>
            <consortium name="RefSeq"/>
        </authorList>
    </citation>
    <scope>IDENTIFICATION</scope>
    <source>
        <strain evidence="10">USDA-PBARC FA_bdor</strain>
        <tissue evidence="10">Whole organism</tissue>
    </source>
</reference>
<keyword evidence="9" id="KW-1185">Reference proteome</keyword>
<proteinExistence type="inferred from homology"/>
<dbReference type="RefSeq" id="XP_011296673.1">
    <property type="nucleotide sequence ID" value="XM_011298371.1"/>
</dbReference>
<feature type="compositionally biased region" description="Basic and acidic residues" evidence="7">
    <location>
        <begin position="122"/>
        <end position="136"/>
    </location>
</feature>
<evidence type="ECO:0000256" key="6">
    <source>
        <dbReference type="SAM" id="Coils"/>
    </source>
</evidence>